<accession>A0A232LU78</accession>
<evidence type="ECO:0000313" key="4">
    <source>
        <dbReference type="Proteomes" id="UP000243515"/>
    </source>
</evidence>
<dbReference type="PANTHER" id="PTHR13593:SF140">
    <property type="entry name" value="PLC-LIKE PHOSPHODIESTERASE"/>
    <property type="match status" value="1"/>
</dbReference>
<proteinExistence type="predicted"/>
<feature type="region of interest" description="Disordered" evidence="1">
    <location>
        <begin position="37"/>
        <end position="67"/>
    </location>
</feature>
<organism evidence="3 4">
    <name type="scientific">Elaphomyces granulatus</name>
    <dbReference type="NCBI Taxonomy" id="519963"/>
    <lineage>
        <taxon>Eukaryota</taxon>
        <taxon>Fungi</taxon>
        <taxon>Dikarya</taxon>
        <taxon>Ascomycota</taxon>
        <taxon>Pezizomycotina</taxon>
        <taxon>Eurotiomycetes</taxon>
        <taxon>Eurotiomycetidae</taxon>
        <taxon>Eurotiales</taxon>
        <taxon>Elaphomycetaceae</taxon>
        <taxon>Elaphomyces</taxon>
    </lineage>
</organism>
<dbReference type="OrthoDB" id="7984201at2759"/>
<evidence type="ECO:0000256" key="2">
    <source>
        <dbReference type="SAM" id="SignalP"/>
    </source>
</evidence>
<comment type="caution">
    <text evidence="3">The sequence shown here is derived from an EMBL/GenBank/DDBJ whole genome shotgun (WGS) entry which is preliminary data.</text>
</comment>
<evidence type="ECO:0000256" key="1">
    <source>
        <dbReference type="SAM" id="MobiDB-lite"/>
    </source>
</evidence>
<keyword evidence="4" id="KW-1185">Reference proteome</keyword>
<name>A0A232LU78_9EURO</name>
<dbReference type="PANTHER" id="PTHR13593">
    <property type="match status" value="1"/>
</dbReference>
<dbReference type="GO" id="GO:0008081">
    <property type="term" value="F:phosphoric diester hydrolase activity"/>
    <property type="evidence" value="ECO:0007669"/>
    <property type="project" value="InterPro"/>
</dbReference>
<keyword evidence="2" id="KW-0732">Signal</keyword>
<dbReference type="GO" id="GO:0006629">
    <property type="term" value="P:lipid metabolic process"/>
    <property type="evidence" value="ECO:0007669"/>
    <property type="project" value="InterPro"/>
</dbReference>
<dbReference type="InterPro" id="IPR017946">
    <property type="entry name" value="PLC-like_Pdiesterase_TIM-brl"/>
</dbReference>
<reference evidence="3 4" key="1">
    <citation type="journal article" date="2015" name="Environ. Microbiol.">
        <title>Metagenome sequence of Elaphomyces granulatus from sporocarp tissue reveals Ascomycota ectomycorrhizal fingerprints of genome expansion and a Proteobacteria-rich microbiome.</title>
        <authorList>
            <person name="Quandt C.A."/>
            <person name="Kohler A."/>
            <person name="Hesse C.N."/>
            <person name="Sharpton T.J."/>
            <person name="Martin F."/>
            <person name="Spatafora J.W."/>
        </authorList>
    </citation>
    <scope>NUCLEOTIDE SEQUENCE [LARGE SCALE GENOMIC DNA]</scope>
    <source>
        <strain evidence="3 4">OSC145934</strain>
    </source>
</reference>
<gene>
    <name evidence="3" type="ORF">Egran_04523</name>
</gene>
<evidence type="ECO:0008006" key="5">
    <source>
        <dbReference type="Google" id="ProtNLM"/>
    </source>
</evidence>
<feature type="compositionally biased region" description="Polar residues" evidence="1">
    <location>
        <begin position="42"/>
        <end position="58"/>
    </location>
</feature>
<dbReference type="Proteomes" id="UP000243515">
    <property type="component" value="Unassembled WGS sequence"/>
</dbReference>
<evidence type="ECO:0000313" key="3">
    <source>
        <dbReference type="EMBL" id="OXV07713.1"/>
    </source>
</evidence>
<feature type="signal peptide" evidence="2">
    <location>
        <begin position="1"/>
        <end position="25"/>
    </location>
</feature>
<dbReference type="Pfam" id="PF26146">
    <property type="entry name" value="PI-PLC_X"/>
    <property type="match status" value="1"/>
</dbReference>
<sequence length="393" mass="43725">MRLLYAFPVPILLAFLSFTAKSCCALAPMRENAELSLDSHKMGSSQSPSAVTARSGTSRPEKSPWKRAQRCNGYTELCDRKYSNITMVAAHNSPFIQLANMASNQIYDVVTQLNDGIRMLQFQTHYLQQSIYLCHTSCELLNAGLLDTYLAAVTKWLQQNPNEVVTILMGNYDRIHPENYTVPILNSGLIDYVYKPPKTPMTRADWPTLSDLIHTNKRAIVFLDYEANQAEVQYILDEFSQVWETPFSPTDRHFPCGIQRPPGLSADDAKNRMYIANHNLNMDISLAGVDILLPDNLLLPVTNADSGYGSLGSMAENCTLLWGTPPNFLLVDYYNFGNFQGSVFRVAATMNHVTYNGHCCGTNNSSASRLAFEGTLMGTLLEAAIVSMVVMSV</sequence>
<dbReference type="EMBL" id="NPHW01004609">
    <property type="protein sequence ID" value="OXV07713.1"/>
    <property type="molecule type" value="Genomic_DNA"/>
</dbReference>
<dbReference type="InterPro" id="IPR051057">
    <property type="entry name" value="PI-PLC_domain"/>
</dbReference>
<feature type="chain" id="PRO_5012172536" description="Phosphatidylinositol-specific phospholipase C X domain-containing protein" evidence="2">
    <location>
        <begin position="26"/>
        <end position="393"/>
    </location>
</feature>
<protein>
    <recommendedName>
        <fullName evidence="5">Phosphatidylinositol-specific phospholipase C X domain-containing protein</fullName>
    </recommendedName>
</protein>
<dbReference type="Gene3D" id="3.20.20.190">
    <property type="entry name" value="Phosphatidylinositol (PI) phosphodiesterase"/>
    <property type="match status" value="1"/>
</dbReference>
<dbReference type="AlphaFoldDB" id="A0A232LU78"/>
<dbReference type="SUPFAM" id="SSF51695">
    <property type="entry name" value="PLC-like phosphodiesterases"/>
    <property type="match status" value="1"/>
</dbReference>